<keyword evidence="2" id="KW-1185">Reference proteome</keyword>
<evidence type="ECO:0000313" key="2">
    <source>
        <dbReference type="Proteomes" id="UP000190027"/>
    </source>
</evidence>
<dbReference type="Proteomes" id="UP000190027">
    <property type="component" value="Unassembled WGS sequence"/>
</dbReference>
<dbReference type="AlphaFoldDB" id="A0A1T4WA95"/>
<sequence>MKFSSAFLLVGALIALGMLSHQWGFRLGGMGDSLAKVSIKWRLPAAGPDGRGLDDKDMTRTRAALDSQARHLRSAEVMVDRNPLRSRDTMDGSLRKAARYRMRLELANGILLESRERLVDWDHLDASMARTVKETFVAYRKMREQHDLDGSVREIKNF</sequence>
<gene>
    <name evidence="1" type="ORF">SAMN02745704_00615</name>
</gene>
<protein>
    <submittedName>
        <fullName evidence="1">Uncharacterized protein</fullName>
    </submittedName>
</protein>
<dbReference type="OrthoDB" id="9861350at2"/>
<dbReference type="EMBL" id="FUYC01000002">
    <property type="protein sequence ID" value="SKA74206.1"/>
    <property type="molecule type" value="Genomic_DNA"/>
</dbReference>
<reference evidence="1 2" key="1">
    <citation type="submission" date="2017-02" db="EMBL/GenBank/DDBJ databases">
        <authorList>
            <person name="Peterson S.W."/>
        </authorList>
    </citation>
    <scope>NUCLEOTIDE SEQUENCE [LARGE SCALE GENOMIC DNA]</scope>
    <source>
        <strain evidence="1 2">DSM 16080</strain>
    </source>
</reference>
<evidence type="ECO:0000313" key="1">
    <source>
        <dbReference type="EMBL" id="SKA74206.1"/>
    </source>
</evidence>
<organism evidence="1 2">
    <name type="scientific">Paucidesulfovibrio gracilis DSM 16080</name>
    <dbReference type="NCBI Taxonomy" id="1121449"/>
    <lineage>
        <taxon>Bacteria</taxon>
        <taxon>Pseudomonadati</taxon>
        <taxon>Thermodesulfobacteriota</taxon>
        <taxon>Desulfovibrionia</taxon>
        <taxon>Desulfovibrionales</taxon>
        <taxon>Desulfovibrionaceae</taxon>
        <taxon>Paucidesulfovibrio</taxon>
    </lineage>
</organism>
<name>A0A1T4WA95_9BACT</name>
<dbReference type="RefSeq" id="WP_078716190.1">
    <property type="nucleotide sequence ID" value="NZ_FUYC01000002.1"/>
</dbReference>
<proteinExistence type="predicted"/>
<accession>A0A1T4WA95</accession>